<evidence type="ECO:0000313" key="15">
    <source>
        <dbReference type="Proteomes" id="UP000799421"/>
    </source>
</evidence>
<evidence type="ECO:0000256" key="7">
    <source>
        <dbReference type="ARBA" id="ARBA00011738"/>
    </source>
</evidence>
<accession>A0A6A7CDG5</accession>
<dbReference type="GO" id="GO:0002953">
    <property type="term" value="F:5'-deoxynucleotidase activity"/>
    <property type="evidence" value="ECO:0007669"/>
    <property type="project" value="UniProtKB-EC"/>
</dbReference>
<evidence type="ECO:0000256" key="10">
    <source>
        <dbReference type="ARBA" id="ARBA00022801"/>
    </source>
</evidence>
<keyword evidence="15" id="KW-1185">Reference proteome</keyword>
<dbReference type="InterPro" id="IPR003607">
    <property type="entry name" value="HD/PDEase_dom"/>
</dbReference>
<dbReference type="AlphaFoldDB" id="A0A6A7CDG5"/>
<dbReference type="GO" id="GO:0005737">
    <property type="term" value="C:cytoplasm"/>
    <property type="evidence" value="ECO:0007669"/>
    <property type="project" value="TreeGrafter"/>
</dbReference>
<dbReference type="GO" id="GO:0009159">
    <property type="term" value="P:deoxyribonucleoside monophosphate catabolic process"/>
    <property type="evidence" value="ECO:0007669"/>
    <property type="project" value="UniProtKB-ARBA"/>
</dbReference>
<dbReference type="EMBL" id="MU005957">
    <property type="protein sequence ID" value="KAF2864418.1"/>
    <property type="molecule type" value="Genomic_DNA"/>
</dbReference>
<comment type="cofactor">
    <cofactor evidence="2">
        <name>Mn(2+)</name>
        <dbReference type="ChEBI" id="CHEBI:29035"/>
    </cofactor>
</comment>
<comment type="similarity">
    <text evidence="6">Belongs to the HDDC2 family.</text>
</comment>
<evidence type="ECO:0000256" key="2">
    <source>
        <dbReference type="ARBA" id="ARBA00001936"/>
    </source>
</evidence>
<keyword evidence="11" id="KW-0460">Magnesium</keyword>
<evidence type="ECO:0000256" key="8">
    <source>
        <dbReference type="ARBA" id="ARBA00012964"/>
    </source>
</evidence>
<keyword evidence="12" id="KW-0170">Cobalt</keyword>
<gene>
    <name evidence="14" type="ORF">K470DRAFT_267267</name>
</gene>
<organism evidence="14 15">
    <name type="scientific">Piedraia hortae CBS 480.64</name>
    <dbReference type="NCBI Taxonomy" id="1314780"/>
    <lineage>
        <taxon>Eukaryota</taxon>
        <taxon>Fungi</taxon>
        <taxon>Dikarya</taxon>
        <taxon>Ascomycota</taxon>
        <taxon>Pezizomycotina</taxon>
        <taxon>Dothideomycetes</taxon>
        <taxon>Dothideomycetidae</taxon>
        <taxon>Capnodiales</taxon>
        <taxon>Piedraiaceae</taxon>
        <taxon>Piedraia</taxon>
    </lineage>
</organism>
<evidence type="ECO:0000256" key="1">
    <source>
        <dbReference type="ARBA" id="ARBA00001638"/>
    </source>
</evidence>
<evidence type="ECO:0000256" key="12">
    <source>
        <dbReference type="ARBA" id="ARBA00023285"/>
    </source>
</evidence>
<dbReference type="Gene3D" id="1.10.3210.10">
    <property type="entry name" value="Hypothetical protein af1432"/>
    <property type="match status" value="1"/>
</dbReference>
<feature type="domain" description="HD/PDEase" evidence="13">
    <location>
        <begin position="50"/>
        <end position="173"/>
    </location>
</feature>
<evidence type="ECO:0000256" key="4">
    <source>
        <dbReference type="ARBA" id="ARBA00001946"/>
    </source>
</evidence>
<evidence type="ECO:0000256" key="6">
    <source>
        <dbReference type="ARBA" id="ARBA00009999"/>
    </source>
</evidence>
<reference evidence="14" key="1">
    <citation type="journal article" date="2020" name="Stud. Mycol.">
        <title>101 Dothideomycetes genomes: a test case for predicting lifestyles and emergence of pathogens.</title>
        <authorList>
            <person name="Haridas S."/>
            <person name="Albert R."/>
            <person name="Binder M."/>
            <person name="Bloem J."/>
            <person name="Labutti K."/>
            <person name="Salamov A."/>
            <person name="Andreopoulos B."/>
            <person name="Baker S."/>
            <person name="Barry K."/>
            <person name="Bills G."/>
            <person name="Bluhm B."/>
            <person name="Cannon C."/>
            <person name="Castanera R."/>
            <person name="Culley D."/>
            <person name="Daum C."/>
            <person name="Ezra D."/>
            <person name="Gonzalez J."/>
            <person name="Henrissat B."/>
            <person name="Kuo A."/>
            <person name="Liang C."/>
            <person name="Lipzen A."/>
            <person name="Lutzoni F."/>
            <person name="Magnuson J."/>
            <person name="Mondo S."/>
            <person name="Nolan M."/>
            <person name="Ohm R."/>
            <person name="Pangilinan J."/>
            <person name="Park H.-J."/>
            <person name="Ramirez L."/>
            <person name="Alfaro M."/>
            <person name="Sun H."/>
            <person name="Tritt A."/>
            <person name="Yoshinaga Y."/>
            <person name="Zwiers L.-H."/>
            <person name="Turgeon B."/>
            <person name="Goodwin S."/>
            <person name="Spatafora J."/>
            <person name="Crous P."/>
            <person name="Grigoriev I."/>
        </authorList>
    </citation>
    <scope>NUCLEOTIDE SEQUENCE</scope>
    <source>
        <strain evidence="14">CBS 480.64</strain>
    </source>
</reference>
<comment type="cofactor">
    <cofactor evidence="4">
        <name>Mg(2+)</name>
        <dbReference type="ChEBI" id="CHEBI:18420"/>
    </cofactor>
</comment>
<evidence type="ECO:0000256" key="11">
    <source>
        <dbReference type="ARBA" id="ARBA00022842"/>
    </source>
</evidence>
<proteinExistence type="inferred from homology"/>
<evidence type="ECO:0000259" key="13">
    <source>
        <dbReference type="SMART" id="SM00471"/>
    </source>
</evidence>
<keyword evidence="10 14" id="KW-0378">Hydrolase</keyword>
<dbReference type="SMART" id="SM00471">
    <property type="entry name" value="HDc"/>
    <property type="match status" value="1"/>
</dbReference>
<protein>
    <recommendedName>
        <fullName evidence="8">5'-deoxynucleotidase</fullName>
        <ecNumber evidence="8">3.1.3.89</ecNumber>
    </recommendedName>
</protein>
<name>A0A6A7CDG5_9PEZI</name>
<dbReference type="Proteomes" id="UP000799421">
    <property type="component" value="Unassembled WGS sequence"/>
</dbReference>
<dbReference type="FunFam" id="1.10.3210.10:FF:000011">
    <property type="entry name" value="HD domain-containing protein 2"/>
    <property type="match status" value="1"/>
</dbReference>
<comment type="subunit">
    <text evidence="7">Homodimer.</text>
</comment>
<dbReference type="OrthoDB" id="10254258at2759"/>
<keyword evidence="9" id="KW-0479">Metal-binding</keyword>
<comment type="catalytic activity">
    <reaction evidence="1">
        <text>a 2'-deoxyribonucleoside 5'-phosphate + H2O = a 2'-deoxyribonucleoside + phosphate</text>
        <dbReference type="Rhea" id="RHEA:36167"/>
        <dbReference type="ChEBI" id="CHEBI:15377"/>
        <dbReference type="ChEBI" id="CHEBI:18274"/>
        <dbReference type="ChEBI" id="CHEBI:43474"/>
        <dbReference type="ChEBI" id="CHEBI:65317"/>
        <dbReference type="EC" id="3.1.3.89"/>
    </reaction>
</comment>
<dbReference type="InterPro" id="IPR039356">
    <property type="entry name" value="YfbR/HDDC2"/>
</dbReference>
<comment type="function">
    <text evidence="5">Catalyzes the dephosphorylation of the nucleoside 5'-monophosphates deoxyadenosine monophosphate (dAMP), deoxycytidine monophosphate (dCMP), deoxyguanosine monophosphate (dGMP) and deoxythymidine monophosphate (dTMP).</text>
</comment>
<dbReference type="PANTHER" id="PTHR11845:SF13">
    <property type="entry name" value="5'-DEOXYNUCLEOTIDASE HDDC2"/>
    <property type="match status" value="1"/>
</dbReference>
<dbReference type="InterPro" id="IPR006674">
    <property type="entry name" value="HD_domain"/>
</dbReference>
<evidence type="ECO:0000256" key="9">
    <source>
        <dbReference type="ARBA" id="ARBA00022723"/>
    </source>
</evidence>
<comment type="cofactor">
    <cofactor evidence="3">
        <name>Co(2+)</name>
        <dbReference type="ChEBI" id="CHEBI:48828"/>
    </cofactor>
</comment>
<dbReference type="PANTHER" id="PTHR11845">
    <property type="entry name" value="5'-DEOXYNUCLEOTIDASE HDDC2"/>
    <property type="match status" value="1"/>
</dbReference>
<dbReference type="GO" id="GO:0046872">
    <property type="term" value="F:metal ion binding"/>
    <property type="evidence" value="ECO:0007669"/>
    <property type="project" value="UniProtKB-KW"/>
</dbReference>
<dbReference type="Pfam" id="PF13023">
    <property type="entry name" value="HD_3"/>
    <property type="match status" value="1"/>
</dbReference>
<dbReference type="SUPFAM" id="SSF109604">
    <property type="entry name" value="HD-domain/PDEase-like"/>
    <property type="match status" value="1"/>
</dbReference>
<evidence type="ECO:0000313" key="14">
    <source>
        <dbReference type="EMBL" id="KAF2864418.1"/>
    </source>
</evidence>
<evidence type="ECO:0000256" key="3">
    <source>
        <dbReference type="ARBA" id="ARBA00001941"/>
    </source>
</evidence>
<sequence length="214" mass="24586">MASKWTVESALNAVARRPVTKSASPVPFFHLIERLKTTPREGWRRCGVSDGESIADHMYRMSLMTMLAPPSLRSRVDVSKCVKMALVHDMAESLVGDITPVEGVPKHEKSRRETETMDYICKELLGNVDEGEQGKELRELWQEYEESETLESKFVHDVDKIELLLQMNEYEEKLDGGKDLGEFARVAERVVLPECKEWANELLAERREFWASKQ</sequence>
<evidence type="ECO:0000256" key="5">
    <source>
        <dbReference type="ARBA" id="ARBA00004074"/>
    </source>
</evidence>
<dbReference type="EC" id="3.1.3.89" evidence="8"/>